<dbReference type="SMART" id="SM00530">
    <property type="entry name" value="HTH_XRE"/>
    <property type="match status" value="1"/>
</dbReference>
<name>B4SB85_PELPB</name>
<protein>
    <submittedName>
        <fullName evidence="5">Transcriptional regulator, XRE family</fullName>
    </submittedName>
</protein>
<keyword evidence="2" id="KW-0238">DNA-binding</keyword>
<sequence length="107" mass="12061">MSKATTYKSDALAAVHETASDMFEAGVIDKQTMRHFDESCLTPIHPFSPEEIKALREREEVSQRVFAHYLNVTKESVSQWERGQKKPAGTTLKLLSLVERRGINAIA</sequence>
<dbReference type="STRING" id="324925.Ppha_0164"/>
<reference evidence="5 6" key="1">
    <citation type="submission" date="2008-06" db="EMBL/GenBank/DDBJ databases">
        <title>Complete sequence of Pelodictyon phaeoclathratiforme BU-1.</title>
        <authorList>
            <consortium name="US DOE Joint Genome Institute"/>
            <person name="Lucas S."/>
            <person name="Copeland A."/>
            <person name="Lapidus A."/>
            <person name="Glavina del Rio T."/>
            <person name="Dalin E."/>
            <person name="Tice H."/>
            <person name="Bruce D."/>
            <person name="Goodwin L."/>
            <person name="Pitluck S."/>
            <person name="Schmutz J."/>
            <person name="Larimer F."/>
            <person name="Land M."/>
            <person name="Hauser L."/>
            <person name="Kyrpides N."/>
            <person name="Mikhailova N."/>
            <person name="Liu Z."/>
            <person name="Li T."/>
            <person name="Zhao F."/>
            <person name="Overmann J."/>
            <person name="Bryant D.A."/>
            <person name="Richardson P."/>
        </authorList>
    </citation>
    <scope>NUCLEOTIDE SEQUENCE [LARGE SCALE GENOMIC DNA]</scope>
    <source>
        <strain evidence="6">DSM 5477 / BU-1</strain>
    </source>
</reference>
<dbReference type="Proteomes" id="UP000002724">
    <property type="component" value="Chromosome"/>
</dbReference>
<dbReference type="PROSITE" id="PS50943">
    <property type="entry name" value="HTH_CROC1"/>
    <property type="match status" value="1"/>
</dbReference>
<dbReference type="SUPFAM" id="SSF47413">
    <property type="entry name" value="lambda repressor-like DNA-binding domains"/>
    <property type="match status" value="1"/>
</dbReference>
<evidence type="ECO:0000256" key="1">
    <source>
        <dbReference type="ARBA" id="ARBA00023015"/>
    </source>
</evidence>
<evidence type="ECO:0000256" key="3">
    <source>
        <dbReference type="ARBA" id="ARBA00023163"/>
    </source>
</evidence>
<keyword evidence="1" id="KW-0805">Transcription regulation</keyword>
<dbReference type="AlphaFoldDB" id="B4SB85"/>
<dbReference type="RefSeq" id="WP_012507004.1">
    <property type="nucleotide sequence ID" value="NC_011060.1"/>
</dbReference>
<dbReference type="InterPro" id="IPR052359">
    <property type="entry name" value="HTH-type_reg/antitoxin"/>
</dbReference>
<dbReference type="PANTHER" id="PTHR36511">
    <property type="entry name" value="MERR FAMILY BACTERIAL REGULATORY PROTEIN"/>
    <property type="match status" value="1"/>
</dbReference>
<proteinExistence type="predicted"/>
<dbReference type="InterPro" id="IPR010982">
    <property type="entry name" value="Lambda_DNA-bd_dom_sf"/>
</dbReference>
<accession>B4SB85</accession>
<dbReference type="OrthoDB" id="9805856at2"/>
<dbReference type="GO" id="GO:0003677">
    <property type="term" value="F:DNA binding"/>
    <property type="evidence" value="ECO:0007669"/>
    <property type="project" value="UniProtKB-KW"/>
</dbReference>
<feature type="domain" description="HTH cro/C1-type" evidence="4">
    <location>
        <begin position="52"/>
        <end position="96"/>
    </location>
</feature>
<keyword evidence="6" id="KW-1185">Reference proteome</keyword>
<evidence type="ECO:0000259" key="4">
    <source>
        <dbReference type="PROSITE" id="PS50943"/>
    </source>
</evidence>
<evidence type="ECO:0000313" key="6">
    <source>
        <dbReference type="Proteomes" id="UP000002724"/>
    </source>
</evidence>
<dbReference type="Pfam" id="PF01381">
    <property type="entry name" value="HTH_3"/>
    <property type="match status" value="1"/>
</dbReference>
<evidence type="ECO:0000313" key="5">
    <source>
        <dbReference type="EMBL" id="ACF42506.1"/>
    </source>
</evidence>
<dbReference type="Gene3D" id="1.10.260.40">
    <property type="entry name" value="lambda repressor-like DNA-binding domains"/>
    <property type="match status" value="1"/>
</dbReference>
<organism evidence="5 6">
    <name type="scientific">Pelodictyon phaeoclathratiforme (strain DSM 5477 / BU-1)</name>
    <dbReference type="NCBI Taxonomy" id="324925"/>
    <lineage>
        <taxon>Bacteria</taxon>
        <taxon>Pseudomonadati</taxon>
        <taxon>Chlorobiota</taxon>
        <taxon>Chlorobiia</taxon>
        <taxon>Chlorobiales</taxon>
        <taxon>Chlorobiaceae</taxon>
        <taxon>Chlorobium/Pelodictyon group</taxon>
        <taxon>Pelodictyon</taxon>
    </lineage>
</organism>
<dbReference type="InterPro" id="IPR001387">
    <property type="entry name" value="Cro/C1-type_HTH"/>
</dbReference>
<keyword evidence="3" id="KW-0804">Transcription</keyword>
<dbReference type="KEGG" id="pph:Ppha_0164"/>
<dbReference type="HOGENOM" id="CLU_144725_0_0_10"/>
<dbReference type="PANTHER" id="PTHR36511:SF3">
    <property type="entry name" value="ANTITOXIN HIGA-2"/>
    <property type="match status" value="1"/>
</dbReference>
<dbReference type="eggNOG" id="COG2944">
    <property type="taxonomic scope" value="Bacteria"/>
</dbReference>
<evidence type="ECO:0000256" key="2">
    <source>
        <dbReference type="ARBA" id="ARBA00023125"/>
    </source>
</evidence>
<dbReference type="EMBL" id="CP001110">
    <property type="protein sequence ID" value="ACF42506.1"/>
    <property type="molecule type" value="Genomic_DNA"/>
</dbReference>
<dbReference type="CDD" id="cd00093">
    <property type="entry name" value="HTH_XRE"/>
    <property type="match status" value="1"/>
</dbReference>
<gene>
    <name evidence="5" type="ordered locus">Ppha_0164</name>
</gene>